<accession>A0A1W1DZV0</accession>
<gene>
    <name evidence="1" type="ORF">MNB_SUP05-SYMBIONT-4-751</name>
    <name evidence="2" type="ORF">MNB_SUP05-SYMBIONT-5-1109</name>
</gene>
<evidence type="ECO:0000313" key="2">
    <source>
        <dbReference type="EMBL" id="SFV87614.1"/>
    </source>
</evidence>
<dbReference type="AlphaFoldDB" id="A0A1W1DZV0"/>
<dbReference type="EMBL" id="FPHZ01000046">
    <property type="protein sequence ID" value="SFV87614.1"/>
    <property type="molecule type" value="Genomic_DNA"/>
</dbReference>
<sequence length="47" mass="5197">MCFQNNDILKCNTRKGLPCEGVGFVKKLGEIVGRDLSFKGVDRPKKG</sequence>
<reference evidence="1" key="1">
    <citation type="submission" date="2016-10" db="EMBL/GenBank/DDBJ databases">
        <authorList>
            <person name="de Groot N.N."/>
        </authorList>
    </citation>
    <scope>NUCLEOTIDE SEQUENCE</scope>
</reference>
<name>A0A1W1DZV0_9ZZZZ</name>
<dbReference type="EMBL" id="FPHY01000170">
    <property type="protein sequence ID" value="SFV87225.1"/>
    <property type="molecule type" value="Genomic_DNA"/>
</dbReference>
<evidence type="ECO:0000313" key="1">
    <source>
        <dbReference type="EMBL" id="SFV87225.1"/>
    </source>
</evidence>
<proteinExistence type="predicted"/>
<organism evidence="1">
    <name type="scientific">hydrothermal vent metagenome</name>
    <dbReference type="NCBI Taxonomy" id="652676"/>
    <lineage>
        <taxon>unclassified sequences</taxon>
        <taxon>metagenomes</taxon>
        <taxon>ecological metagenomes</taxon>
    </lineage>
</organism>
<protein>
    <submittedName>
        <fullName evidence="1">Uncharacterized protein</fullName>
    </submittedName>
</protein>